<gene>
    <name evidence="2" type="ORF">HMN09_01188900</name>
</gene>
<proteinExistence type="predicted"/>
<keyword evidence="1" id="KW-0732">Signal</keyword>
<organism evidence="2 3">
    <name type="scientific">Mycena chlorophos</name>
    <name type="common">Agaric fungus</name>
    <name type="synonym">Agaricus chlorophos</name>
    <dbReference type="NCBI Taxonomy" id="658473"/>
    <lineage>
        <taxon>Eukaryota</taxon>
        <taxon>Fungi</taxon>
        <taxon>Dikarya</taxon>
        <taxon>Basidiomycota</taxon>
        <taxon>Agaricomycotina</taxon>
        <taxon>Agaricomycetes</taxon>
        <taxon>Agaricomycetidae</taxon>
        <taxon>Agaricales</taxon>
        <taxon>Marasmiineae</taxon>
        <taxon>Mycenaceae</taxon>
        <taxon>Mycena</taxon>
    </lineage>
</organism>
<dbReference type="OrthoDB" id="3061884at2759"/>
<evidence type="ECO:0000256" key="1">
    <source>
        <dbReference type="SAM" id="SignalP"/>
    </source>
</evidence>
<keyword evidence="3" id="KW-1185">Reference proteome</keyword>
<reference evidence="2" key="1">
    <citation type="submission" date="2020-05" db="EMBL/GenBank/DDBJ databases">
        <title>Mycena genomes resolve the evolution of fungal bioluminescence.</title>
        <authorList>
            <person name="Tsai I.J."/>
        </authorList>
    </citation>
    <scope>NUCLEOTIDE SEQUENCE</scope>
    <source>
        <strain evidence="2">110903Hualien_Pintung</strain>
    </source>
</reference>
<feature type="chain" id="PRO_5034192695" evidence="1">
    <location>
        <begin position="19"/>
        <end position="255"/>
    </location>
</feature>
<feature type="signal peptide" evidence="1">
    <location>
        <begin position="1"/>
        <end position="18"/>
    </location>
</feature>
<protein>
    <submittedName>
        <fullName evidence="2">Uncharacterized protein</fullName>
    </submittedName>
</protein>
<evidence type="ECO:0000313" key="3">
    <source>
        <dbReference type="Proteomes" id="UP000613580"/>
    </source>
</evidence>
<sequence>MRVSIPLAMLTGAVVVSGAAVPLMRRQTVSTIDAAIVCPATDKDGKPLTGSTSTTDDEGNLFAVCDYTGTGGAGDCTYFSDGSFSSGSSECPKGEQQTALGVGTTAVGGAATTSSNPVVVVPPTTSAVVVATTSAPVVAATTSSSSAPAVIISTSTSAPPVVLPTTSSDVPVVLNTTTSAAPVVDGGVPATSSPEAAATVVVVATTVVPAPTSGADVGTPQQVGSLSGAQGLRVGVQGMGMGVALLLGLLGAALV</sequence>
<evidence type="ECO:0000313" key="2">
    <source>
        <dbReference type="EMBL" id="KAF7293923.1"/>
    </source>
</evidence>
<accession>A0A8H6S6W4</accession>
<dbReference type="AlphaFoldDB" id="A0A8H6S6W4"/>
<dbReference type="Proteomes" id="UP000613580">
    <property type="component" value="Unassembled WGS sequence"/>
</dbReference>
<dbReference type="EMBL" id="JACAZE010000020">
    <property type="protein sequence ID" value="KAF7293923.1"/>
    <property type="molecule type" value="Genomic_DNA"/>
</dbReference>
<name>A0A8H6S6W4_MYCCL</name>
<comment type="caution">
    <text evidence="2">The sequence shown here is derived from an EMBL/GenBank/DDBJ whole genome shotgun (WGS) entry which is preliminary data.</text>
</comment>